<keyword evidence="1" id="KW-0732">Signal</keyword>
<protein>
    <submittedName>
        <fullName evidence="2">Uncharacterized protein</fullName>
    </submittedName>
</protein>
<feature type="chain" id="PRO_5038617044" evidence="1">
    <location>
        <begin position="24"/>
        <end position="158"/>
    </location>
</feature>
<keyword evidence="3" id="KW-1185">Reference proteome</keyword>
<name>A0A1A8ZDQ5_9ACTN</name>
<evidence type="ECO:0000313" key="2">
    <source>
        <dbReference type="EMBL" id="SBT42022.1"/>
    </source>
</evidence>
<dbReference type="PATRIC" id="fig|299146.4.peg.1446"/>
<feature type="signal peptide" evidence="1">
    <location>
        <begin position="1"/>
        <end position="23"/>
    </location>
</feature>
<evidence type="ECO:0000313" key="3">
    <source>
        <dbReference type="Proteomes" id="UP000198765"/>
    </source>
</evidence>
<proteinExistence type="predicted"/>
<organism evidence="2 3">
    <name type="scientific">Micromonospora narathiwatensis</name>
    <dbReference type="NCBI Taxonomy" id="299146"/>
    <lineage>
        <taxon>Bacteria</taxon>
        <taxon>Bacillati</taxon>
        <taxon>Actinomycetota</taxon>
        <taxon>Actinomycetes</taxon>
        <taxon>Micromonosporales</taxon>
        <taxon>Micromonosporaceae</taxon>
        <taxon>Micromonospora</taxon>
    </lineage>
</organism>
<evidence type="ECO:0000256" key="1">
    <source>
        <dbReference type="SAM" id="SignalP"/>
    </source>
</evidence>
<dbReference type="OrthoDB" id="3405151at2"/>
<gene>
    <name evidence="2" type="ORF">GA0070621_1395</name>
</gene>
<accession>A0A1A8ZDQ5</accession>
<dbReference type="AlphaFoldDB" id="A0A1A8ZDQ5"/>
<sequence length="158" mass="15489">MSGRQKVLLAALAGLLAALYLVAAAGGRHDRGDPTAGPGWLGRLGGRAATVDPATVTADCVPPAAPPTASAEGTVVAFTSGCLLRVADPGGLRSLVLRSRAPFVVTATAPGDADVTVHDEVTPGADGTALARVAVDRAVDVVLTCPGGGGCTVVVARS</sequence>
<dbReference type="EMBL" id="LT594324">
    <property type="protein sequence ID" value="SBT42022.1"/>
    <property type="molecule type" value="Genomic_DNA"/>
</dbReference>
<reference evidence="2 3" key="1">
    <citation type="submission" date="2016-06" db="EMBL/GenBank/DDBJ databases">
        <authorList>
            <person name="Kjaerup R.B."/>
            <person name="Dalgaard T.S."/>
            <person name="Juul-Madsen H.R."/>
        </authorList>
    </citation>
    <scope>NUCLEOTIDE SEQUENCE [LARGE SCALE GENOMIC DNA]</scope>
    <source>
        <strain evidence="2 3">DSM 45248</strain>
    </source>
</reference>
<dbReference type="Proteomes" id="UP000198765">
    <property type="component" value="Chromosome I"/>
</dbReference>
<dbReference type="RefSeq" id="WP_091192448.1">
    <property type="nucleotide sequence ID" value="NZ_LT594324.1"/>
</dbReference>